<dbReference type="InterPro" id="IPR001126">
    <property type="entry name" value="UmuC"/>
</dbReference>
<sequence>MQTLWLYLLFPQLQLDLYSDGIGPEQTATLDPAVLLHPQDLRVHQANAPARSLGIKPGQTLAQACAMCATLQVMPWQPALEQQLLDMLALDCYQLCADIAEAPPNALWLRLDPMLQLYGGLPAFLQQLIQQLQQRPLQYQYGVALSAEAARLLCLSQPGQTALTQVQQQLLLSGCPVSFLHVTPATIHQLERLGISQLGQLLQLPAKELSRRFGADLYLYLQRLQGKLPPLLQYYQPPEQFSARLELLYQLEQYPQLHKPLQHLLLQLQHYLQRRDQLCYQLQLELTLRDQPPLTLKLQSPQAEALACRWLNLWQLKLEALRLPAPVLALALSASQYCGRDTDSDDLYAGRRGQYTPLQLVGLLQAKLGSAQVCRPAQVAAYLPEMAGVSIPLQSAAPAGVKPPARPQPAQAPMPARNVAQTPATYKVGADHSPTDTFTGLSAPHRPAFLFAQPEPLQQQVQLQPGLERIQSQWWQGPSEARDYLTAQSTDGRWLWIYRTEQQQWFVHGVFA</sequence>
<dbReference type="PANTHER" id="PTHR35369">
    <property type="entry name" value="BLR3025 PROTEIN-RELATED"/>
    <property type="match status" value="1"/>
</dbReference>
<evidence type="ECO:0000259" key="2">
    <source>
        <dbReference type="Pfam" id="PF00817"/>
    </source>
</evidence>
<dbReference type="EMBL" id="JBHLXP010000001">
    <property type="protein sequence ID" value="MFC0048013.1"/>
    <property type="molecule type" value="Genomic_DNA"/>
</dbReference>
<keyword evidence="4" id="KW-1185">Reference proteome</keyword>
<comment type="caution">
    <text evidence="3">The sequence shown here is derived from an EMBL/GenBank/DDBJ whole genome shotgun (WGS) entry which is preliminary data.</text>
</comment>
<reference evidence="3 4" key="1">
    <citation type="submission" date="2024-09" db="EMBL/GenBank/DDBJ databases">
        <authorList>
            <person name="Sun Q."/>
            <person name="Mori K."/>
        </authorList>
    </citation>
    <scope>NUCLEOTIDE SEQUENCE [LARGE SCALE GENOMIC DNA]</scope>
    <source>
        <strain evidence="3 4">KCTC 23315</strain>
    </source>
</reference>
<feature type="domain" description="UmuC" evidence="2">
    <location>
        <begin position="32"/>
        <end position="153"/>
    </location>
</feature>
<dbReference type="InterPro" id="IPR043502">
    <property type="entry name" value="DNA/RNA_pol_sf"/>
</dbReference>
<proteinExistence type="predicted"/>
<organism evidence="3 4">
    <name type="scientific">Rheinheimera tilapiae</name>
    <dbReference type="NCBI Taxonomy" id="875043"/>
    <lineage>
        <taxon>Bacteria</taxon>
        <taxon>Pseudomonadati</taxon>
        <taxon>Pseudomonadota</taxon>
        <taxon>Gammaproteobacteria</taxon>
        <taxon>Chromatiales</taxon>
        <taxon>Chromatiaceae</taxon>
        <taxon>Rheinheimera</taxon>
    </lineage>
</organism>
<dbReference type="InterPro" id="IPR050356">
    <property type="entry name" value="SulA_CellDiv_inhibitor"/>
</dbReference>
<dbReference type="SUPFAM" id="SSF56672">
    <property type="entry name" value="DNA/RNA polymerases"/>
    <property type="match status" value="1"/>
</dbReference>
<gene>
    <name evidence="3" type="ORF">ACFFJP_06900</name>
</gene>
<keyword evidence="1" id="KW-0227">DNA damage</keyword>
<evidence type="ECO:0000313" key="3">
    <source>
        <dbReference type="EMBL" id="MFC0048013.1"/>
    </source>
</evidence>
<dbReference type="Proteomes" id="UP001589813">
    <property type="component" value="Unassembled WGS sequence"/>
</dbReference>
<dbReference type="PANTHER" id="PTHR35369:SF2">
    <property type="entry name" value="BLR3025 PROTEIN"/>
    <property type="match status" value="1"/>
</dbReference>
<dbReference type="CDD" id="cd03468">
    <property type="entry name" value="PolY_like"/>
    <property type="match status" value="1"/>
</dbReference>
<accession>A0ABV6BD86</accession>
<dbReference type="RefSeq" id="WP_377241799.1">
    <property type="nucleotide sequence ID" value="NZ_JBHLXP010000001.1"/>
</dbReference>
<evidence type="ECO:0000313" key="4">
    <source>
        <dbReference type="Proteomes" id="UP001589813"/>
    </source>
</evidence>
<dbReference type="Pfam" id="PF00817">
    <property type="entry name" value="IMS"/>
    <property type="match status" value="1"/>
</dbReference>
<protein>
    <submittedName>
        <fullName evidence="3">DNA polymerase Y family protein</fullName>
    </submittedName>
</protein>
<name>A0ABV6BD86_9GAMM</name>
<evidence type="ECO:0000256" key="1">
    <source>
        <dbReference type="ARBA" id="ARBA00022763"/>
    </source>
</evidence>